<evidence type="ECO:0000313" key="5">
    <source>
        <dbReference type="Proteomes" id="UP000184241"/>
    </source>
</evidence>
<organism evidence="4 5">
    <name type="scientific">Clostridium intestinale DSM 6191</name>
    <dbReference type="NCBI Taxonomy" id="1121320"/>
    <lineage>
        <taxon>Bacteria</taxon>
        <taxon>Bacillati</taxon>
        <taxon>Bacillota</taxon>
        <taxon>Clostridia</taxon>
        <taxon>Eubacteriales</taxon>
        <taxon>Clostridiaceae</taxon>
        <taxon>Clostridium</taxon>
    </lineage>
</organism>
<dbReference type="RefSeq" id="WP_073020017.1">
    <property type="nucleotide sequence ID" value="NZ_FQXU01000007.1"/>
</dbReference>
<evidence type="ECO:0000256" key="2">
    <source>
        <dbReference type="ARBA" id="ARBA00022729"/>
    </source>
</evidence>
<accession>A0A1M5Z4G7</accession>
<dbReference type="GO" id="GO:0030288">
    <property type="term" value="C:outer membrane-bounded periplasmic space"/>
    <property type="evidence" value="ECO:0007669"/>
    <property type="project" value="TreeGrafter"/>
</dbReference>
<dbReference type="GO" id="GO:0030246">
    <property type="term" value="F:carbohydrate binding"/>
    <property type="evidence" value="ECO:0007669"/>
    <property type="project" value="TreeGrafter"/>
</dbReference>
<dbReference type="Gene3D" id="3.40.50.2300">
    <property type="match status" value="2"/>
</dbReference>
<dbReference type="Pfam" id="PF13407">
    <property type="entry name" value="Peripla_BP_4"/>
    <property type="match status" value="1"/>
</dbReference>
<evidence type="ECO:0000313" key="4">
    <source>
        <dbReference type="EMBL" id="SHI19008.1"/>
    </source>
</evidence>
<name>A0A1M5Z4G7_9CLOT</name>
<dbReference type="AlphaFoldDB" id="A0A1M5Z4G7"/>
<reference evidence="4 5" key="1">
    <citation type="submission" date="2016-11" db="EMBL/GenBank/DDBJ databases">
        <authorList>
            <person name="Jaros S."/>
            <person name="Januszkiewicz K."/>
            <person name="Wedrychowicz H."/>
        </authorList>
    </citation>
    <scope>NUCLEOTIDE SEQUENCE [LARGE SCALE GENOMIC DNA]</scope>
    <source>
        <strain evidence="4 5">DSM 6191</strain>
    </source>
</reference>
<gene>
    <name evidence="4" type="ORF">SAMN02745941_02572</name>
</gene>
<dbReference type="InterPro" id="IPR028082">
    <property type="entry name" value="Peripla_BP_I"/>
</dbReference>
<dbReference type="InterPro" id="IPR050555">
    <property type="entry name" value="Bact_Solute-Bind_Prot2"/>
</dbReference>
<proteinExistence type="predicted"/>
<dbReference type="EMBL" id="FQXU01000007">
    <property type="protein sequence ID" value="SHI19008.1"/>
    <property type="molecule type" value="Genomic_DNA"/>
</dbReference>
<evidence type="ECO:0000259" key="3">
    <source>
        <dbReference type="Pfam" id="PF13407"/>
    </source>
</evidence>
<feature type="domain" description="Periplasmic binding protein" evidence="3">
    <location>
        <begin position="37"/>
        <end position="284"/>
    </location>
</feature>
<dbReference type="PANTHER" id="PTHR30036:SF1">
    <property type="entry name" value="D-XYLOSE-BINDING PERIPLASMIC PROTEIN"/>
    <property type="match status" value="1"/>
</dbReference>
<sequence>MFISMPESFNVQVKYDENLVFNRKETIIGISLPLGGGEERWPSDSNFLKDYARRRNALLKFSELTITTSDQLAEVEKLITQGIDVLIIAPVNSDEASIIIDKVKEYNIPVVAYDRFIFNSDIDFFVAFNSLNIGELQGRYLTQRAPTGNYIVLAGDLTDSNSILYKDGAMIYIKPLEAIRRIKIVTDEFIKDWNPNLAYDVVKKSLVANNNNIVAILSPNDAFAGASIKALKEQNLAGKVLVTGLDGEPSALKRILDGTQSMTIFTDFRKEAEAAIDIAINLANNLPLNIYIEINNGKKEVPSLLLAPVTVDRNNIQEVLLNSGYITLHDIYSLQN</sequence>
<dbReference type="CDD" id="cd19992">
    <property type="entry name" value="PBP1_ABC_xylose_binding-like"/>
    <property type="match status" value="1"/>
</dbReference>
<keyword evidence="2" id="KW-0732">Signal</keyword>
<protein>
    <submittedName>
        <fullName evidence="4">D-xylose transport system substrate-binding protein</fullName>
    </submittedName>
</protein>
<evidence type="ECO:0000256" key="1">
    <source>
        <dbReference type="ARBA" id="ARBA00004196"/>
    </source>
</evidence>
<dbReference type="InterPro" id="IPR025997">
    <property type="entry name" value="SBP_2_dom"/>
</dbReference>
<dbReference type="SUPFAM" id="SSF53822">
    <property type="entry name" value="Periplasmic binding protein-like I"/>
    <property type="match status" value="1"/>
</dbReference>
<comment type="subcellular location">
    <subcellularLocation>
        <location evidence="1">Cell envelope</location>
    </subcellularLocation>
</comment>
<dbReference type="Proteomes" id="UP000184241">
    <property type="component" value="Unassembled WGS sequence"/>
</dbReference>
<dbReference type="PANTHER" id="PTHR30036">
    <property type="entry name" value="D-XYLOSE-BINDING PERIPLASMIC PROTEIN"/>
    <property type="match status" value="1"/>
</dbReference>